<keyword evidence="2" id="KW-1185">Reference proteome</keyword>
<accession>A0A9P5LV76</accession>
<comment type="caution">
    <text evidence="1">The sequence shown here is derived from an EMBL/GenBank/DDBJ whole genome shotgun (WGS) entry which is preliminary data.</text>
</comment>
<dbReference type="GeneID" id="62151487"/>
<dbReference type="Proteomes" id="UP000710849">
    <property type="component" value="Unassembled WGS sequence"/>
</dbReference>
<reference evidence="1 2" key="1">
    <citation type="journal article" date="2020" name="Genome Biol. Evol.">
        <title>Comparative genomics of Sclerotiniaceae.</title>
        <authorList>
            <person name="Valero Jimenez C.A."/>
            <person name="Steentjes M."/>
            <person name="Scholten O.E."/>
            <person name="Van Kan J.A.L."/>
        </authorList>
    </citation>
    <scope>NUCLEOTIDE SEQUENCE [LARGE SCALE GENOMIC DNA]</scope>
    <source>
        <strain evidence="1 2">MUCL 94</strain>
    </source>
</reference>
<sequence>MPFFIEAIKNDLLPDNLNERLNHASELWPGDPRSAIDWFLEGGNVPTETITAMTFVRSLLFYLDDEEYVCGQLLTLLSSYTLEGLALLLFPRSLLDQKVTATPASFPYNWTTTNLTIDKLEEVRAEFLDNHSLIVLLILLRENKFSINGRPQQIADCILTAMIGDDLEIGSPELLVYVKKYFPDLQDAEFSAVIGIIKTLKILSSIVEDPEDVVNLYNSNYHSVRSITAQSKSNFKNALVTAGTSVENTLKIYDHAERVDCWNEQL</sequence>
<dbReference type="RefSeq" id="XP_038730663.1">
    <property type="nucleotide sequence ID" value="XM_038878413.1"/>
</dbReference>
<gene>
    <name evidence="1" type="ORF">EAE97_007899</name>
</gene>
<dbReference type="AlphaFoldDB" id="A0A9P5LV76"/>
<proteinExistence type="predicted"/>
<name>A0A9P5LV76_9HELO</name>
<dbReference type="EMBL" id="RCSW01000016">
    <property type="protein sequence ID" value="KAF7936533.1"/>
    <property type="molecule type" value="Genomic_DNA"/>
</dbReference>
<organism evidence="1 2">
    <name type="scientific">Botrytis byssoidea</name>
    <dbReference type="NCBI Taxonomy" id="139641"/>
    <lineage>
        <taxon>Eukaryota</taxon>
        <taxon>Fungi</taxon>
        <taxon>Dikarya</taxon>
        <taxon>Ascomycota</taxon>
        <taxon>Pezizomycotina</taxon>
        <taxon>Leotiomycetes</taxon>
        <taxon>Helotiales</taxon>
        <taxon>Sclerotiniaceae</taxon>
        <taxon>Botrytis</taxon>
    </lineage>
</organism>
<evidence type="ECO:0000313" key="1">
    <source>
        <dbReference type="EMBL" id="KAF7936533.1"/>
    </source>
</evidence>
<protein>
    <submittedName>
        <fullName evidence="1">Uncharacterized protein</fullName>
    </submittedName>
</protein>
<evidence type="ECO:0000313" key="2">
    <source>
        <dbReference type="Proteomes" id="UP000710849"/>
    </source>
</evidence>